<dbReference type="InterPro" id="IPR000182">
    <property type="entry name" value="GNAT_dom"/>
</dbReference>
<evidence type="ECO:0000256" key="1">
    <source>
        <dbReference type="ARBA" id="ARBA00008694"/>
    </source>
</evidence>
<dbReference type="PANTHER" id="PTHR10545:SF29">
    <property type="entry name" value="GH14572P-RELATED"/>
    <property type="match status" value="1"/>
</dbReference>
<dbReference type="PROSITE" id="PS51186">
    <property type="entry name" value="GNAT"/>
    <property type="match status" value="1"/>
</dbReference>
<sequence>MPIKRHKNARRQSEGATLVEEQESLETAAMATTPRITLRTATPKDLRQILTFIKDLAAYERLSHQVTASPAVVRAALFPRNGRPAAECLLAFVDADAAGFAVFYPNFSTFVGRPGLFLEDLFVRPDYRRMGVGRALWTAVARTAAKRKCRRMDWLVLSWNKKAQRFYRSLGARHHPTWTLCRIEGERLAGYARTKAPARTAHPAVTPRTRNAPLKKGTP</sequence>
<evidence type="ECO:0000256" key="2">
    <source>
        <dbReference type="ARBA" id="ARBA00022679"/>
    </source>
</evidence>
<dbReference type="EMBL" id="MLJW01000043">
    <property type="protein sequence ID" value="OIR06446.1"/>
    <property type="molecule type" value="Genomic_DNA"/>
</dbReference>
<dbReference type="GO" id="GO:0008080">
    <property type="term" value="F:N-acetyltransferase activity"/>
    <property type="evidence" value="ECO:0007669"/>
    <property type="project" value="TreeGrafter"/>
</dbReference>
<evidence type="ECO:0000256" key="4">
    <source>
        <dbReference type="SAM" id="MobiDB-lite"/>
    </source>
</evidence>
<comment type="caution">
    <text evidence="6">The sequence shown here is derived from an EMBL/GenBank/DDBJ whole genome shotgun (WGS) entry which is preliminary data.</text>
</comment>
<dbReference type="PANTHER" id="PTHR10545">
    <property type="entry name" value="DIAMINE N-ACETYLTRANSFERASE"/>
    <property type="match status" value="1"/>
</dbReference>
<evidence type="ECO:0000259" key="5">
    <source>
        <dbReference type="PROSITE" id="PS51186"/>
    </source>
</evidence>
<dbReference type="FunFam" id="3.40.630.30:FF:000064">
    <property type="entry name" value="GNAT family acetyltransferase"/>
    <property type="match status" value="1"/>
</dbReference>
<dbReference type="Pfam" id="PF00583">
    <property type="entry name" value="Acetyltransf_1"/>
    <property type="match status" value="1"/>
</dbReference>
<name>A0A1J5T2P4_9ZZZZ</name>
<protein>
    <submittedName>
        <fullName evidence="6">Putative acetyltransferase</fullName>
    </submittedName>
</protein>
<keyword evidence="3" id="KW-0012">Acyltransferase</keyword>
<dbReference type="SUPFAM" id="SSF55729">
    <property type="entry name" value="Acyl-CoA N-acyltransferases (Nat)"/>
    <property type="match status" value="1"/>
</dbReference>
<organism evidence="6">
    <name type="scientific">mine drainage metagenome</name>
    <dbReference type="NCBI Taxonomy" id="410659"/>
    <lineage>
        <taxon>unclassified sequences</taxon>
        <taxon>metagenomes</taxon>
        <taxon>ecological metagenomes</taxon>
    </lineage>
</organism>
<keyword evidence="2 6" id="KW-0808">Transferase</keyword>
<dbReference type="AlphaFoldDB" id="A0A1J5T2P4"/>
<dbReference type="InterPro" id="IPR051016">
    <property type="entry name" value="Diverse_Substrate_AcTransf"/>
</dbReference>
<accession>A0A1J5T2P4</accession>
<dbReference type="Gene3D" id="3.40.630.30">
    <property type="match status" value="1"/>
</dbReference>
<gene>
    <name evidence="6" type="ORF">GALL_113610</name>
</gene>
<comment type="similarity">
    <text evidence="1">Belongs to the acetyltransferase family.</text>
</comment>
<reference evidence="6" key="1">
    <citation type="submission" date="2016-10" db="EMBL/GenBank/DDBJ databases">
        <title>Sequence of Gallionella enrichment culture.</title>
        <authorList>
            <person name="Poehlein A."/>
            <person name="Muehling M."/>
            <person name="Daniel R."/>
        </authorList>
    </citation>
    <scope>NUCLEOTIDE SEQUENCE</scope>
</reference>
<dbReference type="CDD" id="cd04301">
    <property type="entry name" value="NAT_SF"/>
    <property type="match status" value="1"/>
</dbReference>
<evidence type="ECO:0000313" key="6">
    <source>
        <dbReference type="EMBL" id="OIR06446.1"/>
    </source>
</evidence>
<proteinExistence type="inferred from homology"/>
<feature type="region of interest" description="Disordered" evidence="4">
    <location>
        <begin position="195"/>
        <end position="219"/>
    </location>
</feature>
<feature type="domain" description="N-acetyltransferase" evidence="5">
    <location>
        <begin position="36"/>
        <end position="197"/>
    </location>
</feature>
<dbReference type="InterPro" id="IPR016181">
    <property type="entry name" value="Acyl_CoA_acyltransferase"/>
</dbReference>
<evidence type="ECO:0000256" key="3">
    <source>
        <dbReference type="ARBA" id="ARBA00023315"/>
    </source>
</evidence>